<keyword evidence="1" id="KW-0597">Phosphoprotein</keyword>
<dbReference type="HOGENOM" id="CLU_000445_70_50_3"/>
<dbReference type="FunFam" id="3.20.20.450:FF:000001">
    <property type="entry name" value="Cyclic di-GMP phosphodiesterase yahA"/>
    <property type="match status" value="1"/>
</dbReference>
<dbReference type="CDD" id="cd17574">
    <property type="entry name" value="REC_OmpR"/>
    <property type="match status" value="1"/>
</dbReference>
<keyword evidence="6" id="KW-1185">Reference proteome</keyword>
<dbReference type="PANTHER" id="PTHR33121:SF71">
    <property type="entry name" value="OXYGEN SENSOR PROTEIN DOSP"/>
    <property type="match status" value="1"/>
</dbReference>
<dbReference type="InterPro" id="IPR029787">
    <property type="entry name" value="Nucleotide_cyclase"/>
</dbReference>
<proteinExistence type="predicted"/>
<dbReference type="eggNOG" id="COG5001">
    <property type="taxonomic scope" value="Bacteria"/>
</dbReference>
<reference evidence="6" key="1">
    <citation type="journal article" date="2011" name="MBio">
        <title>Novel metabolic attributes of the genus Cyanothece, comprising a group of unicellular nitrogen-fixing Cyanobacteria.</title>
        <authorList>
            <person name="Bandyopadhyay A."/>
            <person name="Elvitigala T."/>
            <person name="Welsh E."/>
            <person name="Stockel J."/>
            <person name="Liberton M."/>
            <person name="Min H."/>
            <person name="Sherman L.A."/>
            <person name="Pakrasi H.B."/>
        </authorList>
    </citation>
    <scope>NUCLEOTIDE SEQUENCE [LARGE SCALE GENOMIC DNA]</scope>
    <source>
        <strain evidence="6">PCC 7822</strain>
    </source>
</reference>
<name>E0UDI6_GLOV7</name>
<dbReference type="SMART" id="SM00267">
    <property type="entry name" value="GGDEF"/>
    <property type="match status" value="1"/>
</dbReference>
<dbReference type="NCBIfam" id="TIGR00254">
    <property type="entry name" value="GGDEF"/>
    <property type="match status" value="1"/>
</dbReference>
<dbReference type="STRING" id="497965.Cyan7822_3349"/>
<dbReference type="Pfam" id="PF00072">
    <property type="entry name" value="Response_reg"/>
    <property type="match status" value="1"/>
</dbReference>
<dbReference type="PROSITE" id="PS50110">
    <property type="entry name" value="RESPONSE_REGULATORY"/>
    <property type="match status" value="1"/>
</dbReference>
<evidence type="ECO:0000259" key="4">
    <source>
        <dbReference type="PROSITE" id="PS50887"/>
    </source>
</evidence>
<accession>E0UDI6</accession>
<feature type="modified residue" description="4-aspartylphosphate" evidence="1">
    <location>
        <position position="52"/>
    </location>
</feature>
<dbReference type="InterPro" id="IPR050706">
    <property type="entry name" value="Cyclic-di-GMP_PDE-like"/>
</dbReference>
<gene>
    <name evidence="5" type="ordered locus">Cyan7822_3349</name>
</gene>
<dbReference type="SUPFAM" id="SSF55073">
    <property type="entry name" value="Nucleotide cyclase"/>
    <property type="match status" value="1"/>
</dbReference>
<dbReference type="EMBL" id="CP002198">
    <property type="protein sequence ID" value="ADN15299.1"/>
    <property type="molecule type" value="Genomic_DNA"/>
</dbReference>
<organism evidence="5 6">
    <name type="scientific">Gloeothece verrucosa (strain PCC 7822)</name>
    <name type="common">Cyanothece sp. (strain PCC 7822)</name>
    <dbReference type="NCBI Taxonomy" id="497965"/>
    <lineage>
        <taxon>Bacteria</taxon>
        <taxon>Bacillati</taxon>
        <taxon>Cyanobacteriota</taxon>
        <taxon>Cyanophyceae</taxon>
        <taxon>Oscillatoriophycideae</taxon>
        <taxon>Chroococcales</taxon>
        <taxon>Aphanothecaceae</taxon>
        <taxon>Gloeothece</taxon>
        <taxon>Gloeothece verrucosa</taxon>
    </lineage>
</organism>
<dbReference type="PANTHER" id="PTHR33121">
    <property type="entry name" value="CYCLIC DI-GMP PHOSPHODIESTERASE PDEF"/>
    <property type="match status" value="1"/>
</dbReference>
<dbReference type="RefSeq" id="WP_013323368.1">
    <property type="nucleotide sequence ID" value="NC_014501.1"/>
</dbReference>
<dbReference type="SUPFAM" id="SSF141868">
    <property type="entry name" value="EAL domain-like"/>
    <property type="match status" value="1"/>
</dbReference>
<evidence type="ECO:0000259" key="2">
    <source>
        <dbReference type="PROSITE" id="PS50110"/>
    </source>
</evidence>
<evidence type="ECO:0000259" key="3">
    <source>
        <dbReference type="PROSITE" id="PS50883"/>
    </source>
</evidence>
<dbReference type="OrthoDB" id="9805474at2"/>
<dbReference type="PROSITE" id="PS50883">
    <property type="entry name" value="EAL"/>
    <property type="match status" value="1"/>
</dbReference>
<dbReference type="InterPro" id="IPR000160">
    <property type="entry name" value="GGDEF_dom"/>
</dbReference>
<dbReference type="Proteomes" id="UP000008206">
    <property type="component" value="Chromosome"/>
</dbReference>
<feature type="domain" description="Response regulatory" evidence="2">
    <location>
        <begin position="3"/>
        <end position="119"/>
    </location>
</feature>
<dbReference type="Pfam" id="PF00990">
    <property type="entry name" value="GGDEF"/>
    <property type="match status" value="1"/>
</dbReference>
<feature type="domain" description="GGDEF" evidence="4">
    <location>
        <begin position="186"/>
        <end position="319"/>
    </location>
</feature>
<evidence type="ECO:0000313" key="5">
    <source>
        <dbReference type="EMBL" id="ADN15299.1"/>
    </source>
</evidence>
<dbReference type="SUPFAM" id="SSF52172">
    <property type="entry name" value="CheY-like"/>
    <property type="match status" value="1"/>
</dbReference>
<dbReference type="InterPro" id="IPR035919">
    <property type="entry name" value="EAL_sf"/>
</dbReference>
<dbReference type="Gene3D" id="3.20.20.450">
    <property type="entry name" value="EAL domain"/>
    <property type="match status" value="1"/>
</dbReference>
<sequence>MSKILVIEDELSIRELINELLTLADFEVVEAEDGQQGIEQALSTLPDLILCDIMMPYKNGYEVLQELQCHPETESIPFIFLTAKGTKFDIRQGMNLGADDYLTKPFTEDELLQTINIRLKKRFSIEQRYALELSKTKEQLNYLFHYDALTGLPNQWSLREIFNQMVSEVKSSLSGSEIPTPQTRQPLIPILSLGLDRFRRINQNFGYDLGDSVLKLVAQFLNNCLGSRGVLARLTGDEFAIIIHPIEDEKKVFELAQELLQTCSQPLVINQQEIFLSLSIGIIFYPADGPSLEILLQKANAAMKRAKYLGGDRCEFYSQFLQKIPSTDYLELEADLRHALERNELDVYYQPRLSLVSGEIVGAEALIRWHHPRRGLVSPAIFIPIAEETGLIEPIGEWVLRTACRQSKIWQEMGLGLIRVAVNLSGRQFNQLNLADWLANILQENDFNTPDLEIELTESILVENALESIQKLNDLKALGVKIAIDDFGTGYSSLSYLQQFPFDILKIDRCFVRNIDQNSKNAAITKAIIFLAHQLSLKVVAEGVETKTELAFLHQHQCDEMQGYLFSQAVKVSEFETLVSSKKNLLSFK</sequence>
<dbReference type="CDD" id="cd01948">
    <property type="entry name" value="EAL"/>
    <property type="match status" value="1"/>
</dbReference>
<dbReference type="SMART" id="SM00052">
    <property type="entry name" value="EAL"/>
    <property type="match status" value="1"/>
</dbReference>
<dbReference type="InterPro" id="IPR001633">
    <property type="entry name" value="EAL_dom"/>
</dbReference>
<feature type="domain" description="EAL" evidence="3">
    <location>
        <begin position="329"/>
        <end position="583"/>
    </location>
</feature>
<evidence type="ECO:0000256" key="1">
    <source>
        <dbReference type="PROSITE-ProRule" id="PRU00169"/>
    </source>
</evidence>
<dbReference type="InterPro" id="IPR043128">
    <property type="entry name" value="Rev_trsase/Diguanyl_cyclase"/>
</dbReference>
<dbReference type="KEGG" id="cyj:Cyan7822_3349"/>
<dbReference type="PROSITE" id="PS50887">
    <property type="entry name" value="GGDEF"/>
    <property type="match status" value="1"/>
</dbReference>
<dbReference type="InterPro" id="IPR001789">
    <property type="entry name" value="Sig_transdc_resp-reg_receiver"/>
</dbReference>
<dbReference type="AlphaFoldDB" id="E0UDI6"/>
<dbReference type="Pfam" id="PF00563">
    <property type="entry name" value="EAL"/>
    <property type="match status" value="1"/>
</dbReference>
<dbReference type="GO" id="GO:0000160">
    <property type="term" value="P:phosphorelay signal transduction system"/>
    <property type="evidence" value="ECO:0007669"/>
    <property type="project" value="InterPro"/>
</dbReference>
<dbReference type="GO" id="GO:0071111">
    <property type="term" value="F:cyclic-guanylate-specific phosphodiesterase activity"/>
    <property type="evidence" value="ECO:0007669"/>
    <property type="project" value="InterPro"/>
</dbReference>
<protein>
    <submittedName>
        <fullName evidence="5">Response regulator receiver modulated diguanylate cyclase/phosphodiesterase</fullName>
    </submittedName>
</protein>
<dbReference type="InterPro" id="IPR011006">
    <property type="entry name" value="CheY-like_superfamily"/>
</dbReference>
<dbReference type="Gene3D" id="3.40.50.2300">
    <property type="match status" value="1"/>
</dbReference>
<evidence type="ECO:0000313" key="6">
    <source>
        <dbReference type="Proteomes" id="UP000008206"/>
    </source>
</evidence>
<dbReference type="CDD" id="cd01949">
    <property type="entry name" value="GGDEF"/>
    <property type="match status" value="1"/>
</dbReference>
<dbReference type="SMART" id="SM00448">
    <property type="entry name" value="REC"/>
    <property type="match status" value="1"/>
</dbReference>
<dbReference type="Gene3D" id="3.30.70.270">
    <property type="match status" value="1"/>
</dbReference>